<keyword evidence="3" id="KW-0862">Zinc</keyword>
<evidence type="ECO:0000256" key="3">
    <source>
        <dbReference type="ARBA" id="ARBA00022833"/>
    </source>
</evidence>
<name>A0AAV8ZIN9_9CUCU</name>
<dbReference type="SUPFAM" id="SSF57716">
    <property type="entry name" value="Glucocorticoid receptor-like (DNA-binding domain)"/>
    <property type="match status" value="1"/>
</dbReference>
<organism evidence="7 8">
    <name type="scientific">Rhamnusium bicolor</name>
    <dbReference type="NCBI Taxonomy" id="1586634"/>
    <lineage>
        <taxon>Eukaryota</taxon>
        <taxon>Metazoa</taxon>
        <taxon>Ecdysozoa</taxon>
        <taxon>Arthropoda</taxon>
        <taxon>Hexapoda</taxon>
        <taxon>Insecta</taxon>
        <taxon>Pterygota</taxon>
        <taxon>Neoptera</taxon>
        <taxon>Endopterygota</taxon>
        <taxon>Coleoptera</taxon>
        <taxon>Polyphaga</taxon>
        <taxon>Cucujiformia</taxon>
        <taxon>Chrysomeloidea</taxon>
        <taxon>Cerambycidae</taxon>
        <taxon>Lepturinae</taxon>
        <taxon>Rhagiini</taxon>
        <taxon>Rhamnusium</taxon>
    </lineage>
</organism>
<reference evidence="7" key="1">
    <citation type="journal article" date="2023" name="Insect Mol. Biol.">
        <title>Genome sequencing provides insights into the evolution of gene families encoding plant cell wall-degrading enzymes in longhorned beetles.</title>
        <authorList>
            <person name="Shin N.R."/>
            <person name="Okamura Y."/>
            <person name="Kirsch R."/>
            <person name="Pauchet Y."/>
        </authorList>
    </citation>
    <scope>NUCLEOTIDE SEQUENCE</scope>
    <source>
        <strain evidence="7">RBIC_L_NR</strain>
    </source>
</reference>
<evidence type="ECO:0000313" key="8">
    <source>
        <dbReference type="Proteomes" id="UP001162156"/>
    </source>
</evidence>
<dbReference type="AlphaFoldDB" id="A0AAV8ZIN9"/>
<dbReference type="EMBL" id="JANEYF010001334">
    <property type="protein sequence ID" value="KAJ8964632.1"/>
    <property type="molecule type" value="Genomic_DNA"/>
</dbReference>
<dbReference type="GO" id="GO:0003677">
    <property type="term" value="F:DNA binding"/>
    <property type="evidence" value="ECO:0007669"/>
    <property type="project" value="UniProtKB-KW"/>
</dbReference>
<evidence type="ECO:0000256" key="5">
    <source>
        <dbReference type="SAM" id="MobiDB-lite"/>
    </source>
</evidence>
<evidence type="ECO:0000256" key="4">
    <source>
        <dbReference type="ARBA" id="ARBA00023125"/>
    </source>
</evidence>
<accession>A0AAV8ZIN9</accession>
<dbReference type="Proteomes" id="UP001162156">
    <property type="component" value="Unassembled WGS sequence"/>
</dbReference>
<dbReference type="InterPro" id="IPR006612">
    <property type="entry name" value="THAP_Znf"/>
</dbReference>
<evidence type="ECO:0000256" key="2">
    <source>
        <dbReference type="ARBA" id="ARBA00022771"/>
    </source>
</evidence>
<feature type="compositionally biased region" description="Basic and acidic residues" evidence="5">
    <location>
        <begin position="63"/>
        <end position="82"/>
    </location>
</feature>
<keyword evidence="1" id="KW-0479">Metal-binding</keyword>
<comment type="caution">
    <text evidence="7">The sequence shown here is derived from an EMBL/GenBank/DDBJ whole genome shotgun (WGS) entry which is preliminary data.</text>
</comment>
<dbReference type="Pfam" id="PF05485">
    <property type="entry name" value="THAP"/>
    <property type="match status" value="1"/>
</dbReference>
<evidence type="ECO:0000313" key="7">
    <source>
        <dbReference type="EMBL" id="KAJ8964632.1"/>
    </source>
</evidence>
<keyword evidence="4" id="KW-0238">DNA-binding</keyword>
<proteinExistence type="predicted"/>
<dbReference type="GO" id="GO:0008270">
    <property type="term" value="F:zinc ion binding"/>
    <property type="evidence" value="ECO:0007669"/>
    <property type="project" value="UniProtKB-KW"/>
</dbReference>
<gene>
    <name evidence="7" type="ORF">NQ314_004741</name>
</gene>
<keyword evidence="8" id="KW-1185">Reference proteome</keyword>
<protein>
    <recommendedName>
        <fullName evidence="6">THAP-type domain-containing protein</fullName>
    </recommendedName>
</protein>
<evidence type="ECO:0000259" key="6">
    <source>
        <dbReference type="Pfam" id="PF05485"/>
    </source>
</evidence>
<keyword evidence="2" id="KW-0863">Zinc-finger</keyword>
<sequence>MFRIGKKRYANRLKAIGRSADENLSPQNVICSKHFSTDDFIHFNGKKYLRLEALPRLYLPRRPSVEQKRETINNEPTDKTNK</sequence>
<feature type="region of interest" description="Disordered" evidence="5">
    <location>
        <begin position="62"/>
        <end position="82"/>
    </location>
</feature>
<feature type="domain" description="THAP-type" evidence="6">
    <location>
        <begin position="11"/>
        <end position="57"/>
    </location>
</feature>
<evidence type="ECO:0000256" key="1">
    <source>
        <dbReference type="ARBA" id="ARBA00022723"/>
    </source>
</evidence>